<feature type="compositionally biased region" description="Low complexity" evidence="1">
    <location>
        <begin position="141"/>
        <end position="150"/>
    </location>
</feature>
<proteinExistence type="predicted"/>
<sequence>MTWHPAEEEETAVARQSKYREEFRRQAAALVLDSGRTIRDVGRELGVNHETLRNWVAQLRQECDGGMPSDLAADERAELIRLRRQVAQLELEKEILKKPRSSSHARRSGQPDRCVSVHRRGEDHLPGPSALPAPRRRPQRLLRLAAGRPATCRRAGTPRPAQGRSDPAGVVGASRRLRRPTHQAASDNRAEDVVGFASCVRDDDVVSAARKPRR</sequence>
<dbReference type="AlphaFoldDB" id="A0A3A9ZGI7"/>
<organism evidence="2 3">
    <name type="scientific">Micromonospora endolithica</name>
    <dbReference type="NCBI Taxonomy" id="230091"/>
    <lineage>
        <taxon>Bacteria</taxon>
        <taxon>Bacillati</taxon>
        <taxon>Actinomycetota</taxon>
        <taxon>Actinomycetes</taxon>
        <taxon>Micromonosporales</taxon>
        <taxon>Micromonosporaceae</taxon>
        <taxon>Micromonospora</taxon>
    </lineage>
</organism>
<dbReference type="GO" id="GO:0004803">
    <property type="term" value="F:transposase activity"/>
    <property type="evidence" value="ECO:0007669"/>
    <property type="project" value="InterPro"/>
</dbReference>
<evidence type="ECO:0000256" key="1">
    <source>
        <dbReference type="SAM" id="MobiDB-lite"/>
    </source>
</evidence>
<dbReference type="OrthoDB" id="52928at2"/>
<evidence type="ECO:0000313" key="2">
    <source>
        <dbReference type="EMBL" id="RKN47538.1"/>
    </source>
</evidence>
<dbReference type="GO" id="GO:0003677">
    <property type="term" value="F:DNA binding"/>
    <property type="evidence" value="ECO:0007669"/>
    <property type="project" value="InterPro"/>
</dbReference>
<accession>A0A3A9ZGI7</accession>
<dbReference type="InterPro" id="IPR009057">
    <property type="entry name" value="Homeodomain-like_sf"/>
</dbReference>
<name>A0A3A9ZGI7_9ACTN</name>
<evidence type="ECO:0000313" key="3">
    <source>
        <dbReference type="Proteomes" id="UP000281726"/>
    </source>
</evidence>
<feature type="region of interest" description="Disordered" evidence="1">
    <location>
        <begin position="95"/>
        <end position="190"/>
    </location>
</feature>
<dbReference type="EMBL" id="RBAK01000004">
    <property type="protein sequence ID" value="RKN47538.1"/>
    <property type="molecule type" value="Genomic_DNA"/>
</dbReference>
<protein>
    <recommendedName>
        <fullName evidence="4">Transposase</fullName>
    </recommendedName>
</protein>
<comment type="caution">
    <text evidence="2">The sequence shown here is derived from an EMBL/GenBank/DDBJ whole genome shotgun (WGS) entry which is preliminary data.</text>
</comment>
<reference evidence="2 3" key="1">
    <citation type="journal article" date="2004" name="Syst. Appl. Microbiol.">
        <title>Cryptoendolithic actinomycetes from antarctic sandstone rock samples: Micromonospora endolithica sp. nov. and two isolates related to Micromonospora coerulea Jensen 1932.</title>
        <authorList>
            <person name="Hirsch P."/>
            <person name="Mevs U."/>
            <person name="Kroppenstedt R.M."/>
            <person name="Schumann P."/>
            <person name="Stackebrandt E."/>
        </authorList>
    </citation>
    <scope>NUCLEOTIDE SEQUENCE [LARGE SCALE GENOMIC DNA]</scope>
    <source>
        <strain evidence="2 3">JCM 12677</strain>
    </source>
</reference>
<dbReference type="SUPFAM" id="SSF46689">
    <property type="entry name" value="Homeodomain-like"/>
    <property type="match status" value="1"/>
</dbReference>
<dbReference type="Pfam" id="PF01527">
    <property type="entry name" value="HTH_Tnp_1"/>
    <property type="match status" value="1"/>
</dbReference>
<dbReference type="Gene3D" id="1.10.10.60">
    <property type="entry name" value="Homeodomain-like"/>
    <property type="match status" value="1"/>
</dbReference>
<dbReference type="GO" id="GO:0006313">
    <property type="term" value="P:DNA transposition"/>
    <property type="evidence" value="ECO:0007669"/>
    <property type="project" value="InterPro"/>
</dbReference>
<dbReference type="Proteomes" id="UP000281726">
    <property type="component" value="Unassembled WGS sequence"/>
</dbReference>
<evidence type="ECO:0008006" key="4">
    <source>
        <dbReference type="Google" id="ProtNLM"/>
    </source>
</evidence>
<gene>
    <name evidence="2" type="ORF">D7223_12205</name>
</gene>
<dbReference type="InterPro" id="IPR002514">
    <property type="entry name" value="Transposase_8"/>
</dbReference>
<keyword evidence="3" id="KW-1185">Reference proteome</keyword>
<feature type="compositionally biased region" description="Basic residues" evidence="1">
    <location>
        <begin position="98"/>
        <end position="107"/>
    </location>
</feature>